<organism evidence="3 4">
    <name type="scientific">Vitreoscilla massiliensis</name>
    <dbReference type="NCBI Taxonomy" id="1689272"/>
    <lineage>
        <taxon>Bacteria</taxon>
        <taxon>Pseudomonadati</taxon>
        <taxon>Pseudomonadota</taxon>
        <taxon>Betaproteobacteria</taxon>
        <taxon>Neisseriales</taxon>
        <taxon>Neisseriaceae</taxon>
        <taxon>Vitreoscilla</taxon>
    </lineage>
</organism>
<reference evidence="3 4" key="1">
    <citation type="journal article" date="2022" name="Res Sq">
        <title>Evolution of multicellular longitudinally dividing oral cavity symbionts (Neisseriaceae).</title>
        <authorList>
            <person name="Nyongesa S."/>
            <person name="Weber P."/>
            <person name="Bernet E."/>
            <person name="Pullido F."/>
            <person name="Nieckarz M."/>
            <person name="Delaby M."/>
            <person name="Nieves C."/>
            <person name="Viehboeck T."/>
            <person name="Krause N."/>
            <person name="Rivera-Millot A."/>
            <person name="Nakamura A."/>
            <person name="Vischer N."/>
            <person name="VanNieuwenhze M."/>
            <person name="Brun Y."/>
            <person name="Cava F."/>
            <person name="Bulgheresi S."/>
            <person name="Veyrier F."/>
        </authorList>
    </citation>
    <scope>NUCLEOTIDE SEQUENCE [LARGE SCALE GENOMIC DNA]</scope>
    <source>
        <strain evidence="3 4">SN4</strain>
    </source>
</reference>
<evidence type="ECO:0000313" key="3">
    <source>
        <dbReference type="EMBL" id="UOO90586.1"/>
    </source>
</evidence>
<feature type="domain" description="Glycosyl transferase family 1" evidence="2">
    <location>
        <begin position="181"/>
        <end position="345"/>
    </location>
</feature>
<sequence>MVKRITHLTSVHKRNDIRIFLKECVSLSNHFDVTLIVADGQGDAKESNIQILDIGKPLSRWNRMTKTSKQMFLKAASLNSDLYHIHDPELIPVGVKLLNQGFKVIFDAHEDLPKQILTKPYLHKMVRKPLALSIAYYEKLSLKKFSGIITSTSTIAAKFRLINNNVANINNYPILNELFDNVETTNEVKNTFSFVGGMTAIRGITEILDAIDYVKQPCQIAFAGEFSPLVFKQLSTAHKNFQNVDYLGQLNRVEVKNLLKTSLAGLVLYAPVPNHIDAQPNKLFEYMSAGIAVIGSNFPLWKDIIEAYSCGICVNPEDPKQIAEAINYLRDHPELAKEMGLKGRNAVINTFNWETEQQKLVSFYNKIL</sequence>
<keyword evidence="1 3" id="KW-0808">Transferase</keyword>
<evidence type="ECO:0000313" key="4">
    <source>
        <dbReference type="Proteomes" id="UP000832011"/>
    </source>
</evidence>
<name>A0ABY4E4A6_9NEIS</name>
<dbReference type="PANTHER" id="PTHR46401:SF2">
    <property type="entry name" value="GLYCOSYLTRANSFERASE WBBK-RELATED"/>
    <property type="match status" value="1"/>
</dbReference>
<dbReference type="InterPro" id="IPR001296">
    <property type="entry name" value="Glyco_trans_1"/>
</dbReference>
<keyword evidence="3" id="KW-0328">Glycosyltransferase</keyword>
<keyword evidence="4" id="KW-1185">Reference proteome</keyword>
<dbReference type="PANTHER" id="PTHR46401">
    <property type="entry name" value="GLYCOSYLTRANSFERASE WBBK-RELATED"/>
    <property type="match status" value="1"/>
</dbReference>
<dbReference type="EC" id="2.4.-.-" evidence="3"/>
<protein>
    <submittedName>
        <fullName evidence="3">Glycosyltransferase</fullName>
        <ecNumber evidence="3">2.4.-.-</ecNumber>
    </submittedName>
</protein>
<gene>
    <name evidence="3" type="ORF">LVJ82_06320</name>
</gene>
<evidence type="ECO:0000256" key="1">
    <source>
        <dbReference type="ARBA" id="ARBA00022679"/>
    </source>
</evidence>
<proteinExistence type="predicted"/>
<dbReference type="SUPFAM" id="SSF53756">
    <property type="entry name" value="UDP-Glycosyltransferase/glycogen phosphorylase"/>
    <property type="match status" value="1"/>
</dbReference>
<dbReference type="RefSeq" id="WP_058304913.1">
    <property type="nucleotide sequence ID" value="NZ_CABKVG010000005.1"/>
</dbReference>
<evidence type="ECO:0000259" key="2">
    <source>
        <dbReference type="Pfam" id="PF00534"/>
    </source>
</evidence>
<accession>A0ABY4E4A6</accession>
<dbReference type="Gene3D" id="3.40.50.2000">
    <property type="entry name" value="Glycogen Phosphorylase B"/>
    <property type="match status" value="2"/>
</dbReference>
<dbReference type="Proteomes" id="UP000832011">
    <property type="component" value="Chromosome"/>
</dbReference>
<dbReference type="EMBL" id="CP091511">
    <property type="protein sequence ID" value="UOO90586.1"/>
    <property type="molecule type" value="Genomic_DNA"/>
</dbReference>
<dbReference type="Pfam" id="PF00534">
    <property type="entry name" value="Glycos_transf_1"/>
    <property type="match status" value="1"/>
</dbReference>
<dbReference type="GO" id="GO:0016757">
    <property type="term" value="F:glycosyltransferase activity"/>
    <property type="evidence" value="ECO:0007669"/>
    <property type="project" value="UniProtKB-KW"/>
</dbReference>